<proteinExistence type="evidence at transcript level"/>
<dbReference type="PRINTS" id="PR00109">
    <property type="entry name" value="TYRKINASE"/>
</dbReference>
<dbReference type="PROSITE" id="PS00108">
    <property type="entry name" value="PROTEIN_KINASE_ST"/>
    <property type="match status" value="1"/>
</dbReference>
<dbReference type="SUPFAM" id="SSF56112">
    <property type="entry name" value="Protein kinase-like (PK-like)"/>
    <property type="match status" value="1"/>
</dbReference>
<dbReference type="InterPro" id="IPR051681">
    <property type="entry name" value="Ser/Thr_Kinases-Pseudokinases"/>
</dbReference>
<organism evidence="3">
    <name type="scientific">Zea mays</name>
    <name type="common">Maize</name>
    <dbReference type="NCBI Taxonomy" id="4577"/>
    <lineage>
        <taxon>Eukaryota</taxon>
        <taxon>Viridiplantae</taxon>
        <taxon>Streptophyta</taxon>
        <taxon>Embryophyta</taxon>
        <taxon>Tracheophyta</taxon>
        <taxon>Spermatophyta</taxon>
        <taxon>Magnoliopsida</taxon>
        <taxon>Liliopsida</taxon>
        <taxon>Poales</taxon>
        <taxon>Poaceae</taxon>
        <taxon>PACMAD clade</taxon>
        <taxon>Panicoideae</taxon>
        <taxon>Andropogonodae</taxon>
        <taxon>Andropogoneae</taxon>
        <taxon>Tripsacinae</taxon>
        <taxon>Zea</taxon>
    </lineage>
</organism>
<dbReference type="InterPro" id="IPR011009">
    <property type="entry name" value="Kinase-like_dom_sf"/>
</dbReference>
<dbReference type="Gene3D" id="1.10.510.10">
    <property type="entry name" value="Transferase(Phosphotransferase) domain 1"/>
    <property type="match status" value="1"/>
</dbReference>
<dbReference type="PANTHER" id="PTHR44329">
    <property type="entry name" value="SERINE/THREONINE-PROTEIN KINASE TNNI3K-RELATED"/>
    <property type="match status" value="1"/>
</dbReference>
<evidence type="ECO:0000259" key="2">
    <source>
        <dbReference type="PROSITE" id="PS50011"/>
    </source>
</evidence>
<dbReference type="InterPro" id="IPR001245">
    <property type="entry name" value="Ser-Thr/Tyr_kinase_cat_dom"/>
</dbReference>
<dbReference type="KEGG" id="zma:100280199"/>
<dbReference type="PANTHER" id="PTHR44329:SF121">
    <property type="entry name" value="PROTEIN KINASE DOMAIN-CONTAINING PROTEIN"/>
    <property type="match status" value="1"/>
</dbReference>
<dbReference type="InterPro" id="IPR000719">
    <property type="entry name" value="Prot_kinase_dom"/>
</dbReference>
<evidence type="ECO:0000313" key="3">
    <source>
        <dbReference type="EMBL" id="ACL54370.1"/>
    </source>
</evidence>
<dbReference type="PROSITE" id="PS50011">
    <property type="entry name" value="PROTEIN_KINASE_DOM"/>
    <property type="match status" value="1"/>
</dbReference>
<dbReference type="OrthoDB" id="339325at2759"/>
<accession>B8A2H1</accession>
<dbReference type="AlphaFoldDB" id="B8A2H1"/>
<dbReference type="SMART" id="SM00220">
    <property type="entry name" value="S_TKc"/>
    <property type="match status" value="1"/>
</dbReference>
<dbReference type="GO" id="GO:0004672">
    <property type="term" value="F:protein kinase activity"/>
    <property type="evidence" value="ECO:0007669"/>
    <property type="project" value="InterPro"/>
</dbReference>
<dbReference type="EMBL" id="BT055763">
    <property type="protein sequence ID" value="ACL54370.1"/>
    <property type="molecule type" value="mRNA"/>
</dbReference>
<evidence type="ECO:0000256" key="1">
    <source>
        <dbReference type="SAM" id="MobiDB-lite"/>
    </source>
</evidence>
<name>B8A2H1_MAIZE</name>
<dbReference type="ExpressionAtlas" id="B8A2H1">
    <property type="expression patterns" value="baseline and differential"/>
</dbReference>
<dbReference type="GeneID" id="100280199"/>
<feature type="compositionally biased region" description="Basic residues" evidence="1">
    <location>
        <begin position="185"/>
        <end position="196"/>
    </location>
</feature>
<dbReference type="GO" id="GO:0005524">
    <property type="term" value="F:ATP binding"/>
    <property type="evidence" value="ECO:0007669"/>
    <property type="project" value="InterPro"/>
</dbReference>
<feature type="region of interest" description="Disordered" evidence="1">
    <location>
        <begin position="177"/>
        <end position="196"/>
    </location>
</feature>
<protein>
    <recommendedName>
        <fullName evidence="2">Protein kinase domain-containing protein</fullName>
    </recommendedName>
</protein>
<dbReference type="RefSeq" id="NP_001152032.2">
    <property type="nucleotide sequence ID" value="NM_001158560.2"/>
</dbReference>
<dbReference type="InterPro" id="IPR008271">
    <property type="entry name" value="Ser/Thr_kinase_AS"/>
</dbReference>
<reference evidence="3" key="1">
    <citation type="journal article" date="2009" name="PLoS Genet.">
        <title>Sequencing, mapping, and analysis of 27,455 maize full-length cDNAs.</title>
        <authorList>
            <person name="Soderlund C."/>
            <person name="Descour A."/>
            <person name="Kudrna D."/>
            <person name="Bomhoff M."/>
            <person name="Boyd L."/>
            <person name="Currie J."/>
            <person name="Angelova A."/>
            <person name="Collura K."/>
            <person name="Wissotski M."/>
            <person name="Ashley E."/>
            <person name="Morrow D."/>
            <person name="Fernandes J."/>
            <person name="Walbot V."/>
            <person name="Yu Y."/>
        </authorList>
    </citation>
    <scope>NUCLEOTIDE SEQUENCE</scope>
    <source>
        <strain evidence="3">B73</strain>
    </source>
</reference>
<dbReference type="Pfam" id="PF07714">
    <property type="entry name" value="PK_Tyr_Ser-Thr"/>
    <property type="match status" value="1"/>
</dbReference>
<dbReference type="CDD" id="cd13999">
    <property type="entry name" value="STKc_MAP3K-like"/>
    <property type="match status" value="1"/>
</dbReference>
<sequence>MPGGNIYDFLHKQNNFLDLHKILRFAIDISKGMDYLHQNNIIHRDLKSANLLLGHDQVVKIADFGVARHGSQQGQMTAETGTYRWMAPEIINHKPYDHKADVFSFAIVLWELATSMVPYDNMTPLQAALGVRQGLRLDIPGSVHPRLTKLIRQCWNEDPDARLTFAEITKELQDSLHHIEAPKGASRRSRAKMQKK</sequence>
<feature type="domain" description="Protein kinase" evidence="2">
    <location>
        <begin position="1"/>
        <end position="176"/>
    </location>
</feature>